<proteinExistence type="predicted"/>
<evidence type="ECO:0000313" key="2">
    <source>
        <dbReference type="EMBL" id="GGO91538.1"/>
    </source>
</evidence>
<protein>
    <submittedName>
        <fullName evidence="2">Uncharacterized protein</fullName>
    </submittedName>
</protein>
<evidence type="ECO:0000256" key="1">
    <source>
        <dbReference type="SAM" id="MobiDB-lite"/>
    </source>
</evidence>
<sequence length="101" mass="10638">MEGPADEAERAEQRERQEHGARKPPRHPVAVAFTATAGRTVAVAVATGGVSLGGVSLGGLAVGGVSLGVATRCPVRWLARRLRYLITARHAVSLAYRVRRG</sequence>
<keyword evidence="3" id="KW-1185">Reference proteome</keyword>
<dbReference type="Proteomes" id="UP000641932">
    <property type="component" value="Unassembled WGS sequence"/>
</dbReference>
<reference evidence="2" key="1">
    <citation type="journal article" date="2014" name="Int. J. Syst. Evol. Microbiol.">
        <title>Complete genome sequence of Corynebacterium casei LMG S-19264T (=DSM 44701T), isolated from a smear-ripened cheese.</title>
        <authorList>
            <consortium name="US DOE Joint Genome Institute (JGI-PGF)"/>
            <person name="Walter F."/>
            <person name="Albersmeier A."/>
            <person name="Kalinowski J."/>
            <person name="Ruckert C."/>
        </authorList>
    </citation>
    <scope>NUCLEOTIDE SEQUENCE</scope>
    <source>
        <strain evidence="2">CGMCC 4.7201</strain>
    </source>
</reference>
<dbReference type="EMBL" id="BMMS01000016">
    <property type="protein sequence ID" value="GGO91538.1"/>
    <property type="molecule type" value="Genomic_DNA"/>
</dbReference>
<gene>
    <name evidence="2" type="ORF">GCM10012280_39660</name>
</gene>
<comment type="caution">
    <text evidence="2">The sequence shown here is derived from an EMBL/GenBank/DDBJ whole genome shotgun (WGS) entry which is preliminary data.</text>
</comment>
<organism evidence="2 3">
    <name type="scientific">Wenjunlia tyrosinilytica</name>
    <dbReference type="NCBI Taxonomy" id="1544741"/>
    <lineage>
        <taxon>Bacteria</taxon>
        <taxon>Bacillati</taxon>
        <taxon>Actinomycetota</taxon>
        <taxon>Actinomycetes</taxon>
        <taxon>Kitasatosporales</taxon>
        <taxon>Streptomycetaceae</taxon>
        <taxon>Wenjunlia</taxon>
    </lineage>
</organism>
<evidence type="ECO:0000313" key="3">
    <source>
        <dbReference type="Proteomes" id="UP000641932"/>
    </source>
</evidence>
<feature type="compositionally biased region" description="Basic and acidic residues" evidence="1">
    <location>
        <begin position="7"/>
        <end position="21"/>
    </location>
</feature>
<dbReference type="AlphaFoldDB" id="A0A917ZRS8"/>
<accession>A0A917ZRS8</accession>
<name>A0A917ZRS8_9ACTN</name>
<reference evidence="2" key="2">
    <citation type="submission" date="2020-09" db="EMBL/GenBank/DDBJ databases">
        <authorList>
            <person name="Sun Q."/>
            <person name="Zhou Y."/>
        </authorList>
    </citation>
    <scope>NUCLEOTIDE SEQUENCE</scope>
    <source>
        <strain evidence="2">CGMCC 4.7201</strain>
    </source>
</reference>
<feature type="region of interest" description="Disordered" evidence="1">
    <location>
        <begin position="1"/>
        <end position="27"/>
    </location>
</feature>